<evidence type="ECO:0000313" key="3">
    <source>
        <dbReference type="Proteomes" id="UP001597511"/>
    </source>
</evidence>
<evidence type="ECO:0000313" key="2">
    <source>
        <dbReference type="EMBL" id="MFD2920230.1"/>
    </source>
</evidence>
<evidence type="ECO:0000259" key="1">
    <source>
        <dbReference type="PROSITE" id="PS51819"/>
    </source>
</evidence>
<dbReference type="InterPro" id="IPR004360">
    <property type="entry name" value="Glyas_Fos-R_dOase_dom"/>
</dbReference>
<dbReference type="InterPro" id="IPR029068">
    <property type="entry name" value="Glyas_Bleomycin-R_OHBP_Dase"/>
</dbReference>
<dbReference type="PANTHER" id="PTHR34109">
    <property type="entry name" value="BNAUNNG04460D PROTEIN-RELATED"/>
    <property type="match status" value="1"/>
</dbReference>
<dbReference type="PANTHER" id="PTHR34109:SF1">
    <property type="entry name" value="VOC DOMAIN-CONTAINING PROTEIN"/>
    <property type="match status" value="1"/>
</dbReference>
<dbReference type="Gene3D" id="3.10.180.10">
    <property type="entry name" value="2,3-Dihydroxybiphenyl 1,2-Dioxygenase, domain 1"/>
    <property type="match status" value="1"/>
</dbReference>
<dbReference type="SUPFAM" id="SSF54593">
    <property type="entry name" value="Glyoxalase/Bleomycin resistance protein/Dihydroxybiphenyl dioxygenase"/>
    <property type="match status" value="1"/>
</dbReference>
<dbReference type="RefSeq" id="WP_386098252.1">
    <property type="nucleotide sequence ID" value="NZ_JBHUOZ010000003.1"/>
</dbReference>
<dbReference type="Pfam" id="PF00903">
    <property type="entry name" value="Glyoxalase"/>
    <property type="match status" value="1"/>
</dbReference>
<comment type="caution">
    <text evidence="2">The sequence shown here is derived from an EMBL/GenBank/DDBJ whole genome shotgun (WGS) entry which is preliminary data.</text>
</comment>
<dbReference type="InterPro" id="IPR037523">
    <property type="entry name" value="VOC_core"/>
</dbReference>
<protein>
    <submittedName>
        <fullName evidence="2">VOC family protein</fullName>
    </submittedName>
</protein>
<dbReference type="Proteomes" id="UP001597511">
    <property type="component" value="Unassembled WGS sequence"/>
</dbReference>
<sequence length="127" mass="14302">MATYKPLHYNSLSPYLIVDNAQELVNQLTDVFNATVLRRYDRPDGSIMHVELQLDDSVIMLSNSTAQYPAHKTMLHFYVPDVLATYRRAINNGCTPISEPVNQPGDPDTRGSFYDAAGNHWSVSTQQ</sequence>
<keyword evidence="3" id="KW-1185">Reference proteome</keyword>
<feature type="domain" description="VOC" evidence="1">
    <location>
        <begin position="8"/>
        <end position="126"/>
    </location>
</feature>
<gene>
    <name evidence="2" type="ORF">ACFS6H_10950</name>
</gene>
<reference evidence="3" key="1">
    <citation type="journal article" date="2019" name="Int. J. Syst. Evol. Microbiol.">
        <title>The Global Catalogue of Microorganisms (GCM) 10K type strain sequencing project: providing services to taxonomists for standard genome sequencing and annotation.</title>
        <authorList>
            <consortium name="The Broad Institute Genomics Platform"/>
            <consortium name="The Broad Institute Genome Sequencing Center for Infectious Disease"/>
            <person name="Wu L."/>
            <person name="Ma J."/>
        </authorList>
    </citation>
    <scope>NUCLEOTIDE SEQUENCE [LARGE SCALE GENOMIC DNA]</scope>
    <source>
        <strain evidence="3">KCTC 23299</strain>
    </source>
</reference>
<name>A0ABW6A701_9BACT</name>
<organism evidence="2 3">
    <name type="scientific">Terrimonas rubra</name>
    <dbReference type="NCBI Taxonomy" id="1035890"/>
    <lineage>
        <taxon>Bacteria</taxon>
        <taxon>Pseudomonadati</taxon>
        <taxon>Bacteroidota</taxon>
        <taxon>Chitinophagia</taxon>
        <taxon>Chitinophagales</taxon>
        <taxon>Chitinophagaceae</taxon>
        <taxon>Terrimonas</taxon>
    </lineage>
</organism>
<dbReference type="EMBL" id="JBHUOZ010000003">
    <property type="protein sequence ID" value="MFD2920230.1"/>
    <property type="molecule type" value="Genomic_DNA"/>
</dbReference>
<proteinExistence type="predicted"/>
<accession>A0ABW6A701</accession>
<dbReference type="PROSITE" id="PS51819">
    <property type="entry name" value="VOC"/>
    <property type="match status" value="1"/>
</dbReference>